<evidence type="ECO:0000256" key="2">
    <source>
        <dbReference type="SAM" id="SignalP"/>
    </source>
</evidence>
<evidence type="ECO:0000313" key="6">
    <source>
        <dbReference type="Proteomes" id="UP000051751"/>
    </source>
</evidence>
<dbReference type="PROSITE" id="PS51257">
    <property type="entry name" value="PROKAR_LIPOPROTEIN"/>
    <property type="match status" value="1"/>
</dbReference>
<dbReference type="Proteomes" id="UP000051645">
    <property type="component" value="Unassembled WGS sequence"/>
</dbReference>
<keyword evidence="2" id="KW-0732">Signal</keyword>
<accession>A0A0R2FJT1</accession>
<feature type="signal peptide" evidence="2">
    <location>
        <begin position="1"/>
        <end position="18"/>
    </location>
</feature>
<evidence type="ECO:0008006" key="7">
    <source>
        <dbReference type="Google" id="ProtNLM"/>
    </source>
</evidence>
<dbReference type="OrthoDB" id="2284282at2"/>
<dbReference type="RefSeq" id="WP_057769023.1">
    <property type="nucleotide sequence ID" value="NZ_JQAT01000002.1"/>
</dbReference>
<comment type="caution">
    <text evidence="3">The sequence shown here is derived from an EMBL/GenBank/DDBJ whole genome shotgun (WGS) entry which is preliminary data.</text>
</comment>
<feature type="compositionally biased region" description="Low complexity" evidence="1">
    <location>
        <begin position="128"/>
        <end position="149"/>
    </location>
</feature>
<dbReference type="AlphaFoldDB" id="A0A0R2FJT1"/>
<reference evidence="5 6" key="1">
    <citation type="journal article" date="2015" name="Genome Announc.">
        <title>Expanding the biotechnology potential of lactobacilli through comparative genomics of 213 strains and associated genera.</title>
        <authorList>
            <person name="Sun Z."/>
            <person name="Harris H.M."/>
            <person name="McCann A."/>
            <person name="Guo C."/>
            <person name="Argimon S."/>
            <person name="Zhang W."/>
            <person name="Yang X."/>
            <person name="Jeffery I.B."/>
            <person name="Cooney J.C."/>
            <person name="Kagawa T.F."/>
            <person name="Liu W."/>
            <person name="Song Y."/>
            <person name="Salvetti E."/>
            <person name="Wrobel A."/>
            <person name="Rasinkangas P."/>
            <person name="Parkhill J."/>
            <person name="Rea M.C."/>
            <person name="O'Sullivan O."/>
            <person name="Ritari J."/>
            <person name="Douillard F.P."/>
            <person name="Paul Ross R."/>
            <person name="Yang R."/>
            <person name="Briner A.E."/>
            <person name="Felis G.E."/>
            <person name="de Vos W.M."/>
            <person name="Barrangou R."/>
            <person name="Klaenhammer T.R."/>
            <person name="Caufield P.W."/>
            <person name="Cui Y."/>
            <person name="Zhang H."/>
            <person name="O'Toole P.W."/>
        </authorList>
    </citation>
    <scope>NUCLEOTIDE SEQUENCE [LARGE SCALE GENOMIC DNA]</scope>
    <source>
        <strain evidence="3 6">ATCC BAA-66</strain>
        <strain evidence="4 5">DSM 13344</strain>
    </source>
</reference>
<keyword evidence="5" id="KW-1185">Reference proteome</keyword>
<feature type="region of interest" description="Disordered" evidence="1">
    <location>
        <begin position="121"/>
        <end position="158"/>
    </location>
</feature>
<evidence type="ECO:0000313" key="5">
    <source>
        <dbReference type="Proteomes" id="UP000051645"/>
    </source>
</evidence>
<protein>
    <recommendedName>
        <fullName evidence="7">Lipoprotein</fullName>
    </recommendedName>
</protein>
<sequence>MKKSIGMILVVAATLTLAGCQSQTKSTKSTAASHESVNYVQKGLTAVKDNDLAQAEQDFKKVGSHRAKQYLKQLQYLDDAQKAYDRSDYQLADQQIVKGLKVEDGSPAITSKLQKLDQKVQKRLKRTASQSSQAVSSSSSSQAAASSSSTTNAADHQKAEELRQNIVSSSNGAFDADALEKVPDSVVLAAEKQASAKGGDVGMTGNLIAQQYPDVKASTNSSETTEQTLTHDVAMQYVQEHKDELDQATGYDSVVSDQSFDSVGMYIVELRDPDNSDVWYNLDLKPDGTVTLGICTSMHSNQIENWK</sequence>
<organism evidence="3 6">
    <name type="scientific">Lactobacillus selangorensis</name>
    <dbReference type="NCBI Taxonomy" id="81857"/>
    <lineage>
        <taxon>Bacteria</taxon>
        <taxon>Bacillati</taxon>
        <taxon>Bacillota</taxon>
        <taxon>Bacilli</taxon>
        <taxon>Lactobacillales</taxon>
        <taxon>Lactobacillaceae</taxon>
        <taxon>Lactobacillus</taxon>
    </lineage>
</organism>
<dbReference type="Proteomes" id="UP000051751">
    <property type="component" value="Unassembled WGS sequence"/>
</dbReference>
<dbReference type="EMBL" id="JQAZ01000002">
    <property type="protein sequence ID" value="KRN32774.1"/>
    <property type="molecule type" value="Genomic_DNA"/>
</dbReference>
<dbReference type="EMBL" id="JQAT01000002">
    <property type="protein sequence ID" value="KRN28816.1"/>
    <property type="molecule type" value="Genomic_DNA"/>
</dbReference>
<feature type="chain" id="PRO_5044546146" description="Lipoprotein" evidence="2">
    <location>
        <begin position="19"/>
        <end position="307"/>
    </location>
</feature>
<gene>
    <name evidence="3" type="ORF">IV38_GL001021</name>
    <name evidence="4" type="ORF">IV40_GL000832</name>
</gene>
<proteinExistence type="predicted"/>
<dbReference type="PATRIC" id="fig|81857.3.peg.1026"/>
<evidence type="ECO:0000313" key="3">
    <source>
        <dbReference type="EMBL" id="KRN28816.1"/>
    </source>
</evidence>
<name>A0A0R2FJT1_9LACO</name>
<evidence type="ECO:0000313" key="4">
    <source>
        <dbReference type="EMBL" id="KRN32774.1"/>
    </source>
</evidence>
<evidence type="ECO:0000256" key="1">
    <source>
        <dbReference type="SAM" id="MobiDB-lite"/>
    </source>
</evidence>